<feature type="domain" description="RRM" evidence="3">
    <location>
        <begin position="5"/>
        <end position="81"/>
    </location>
</feature>
<dbReference type="Pfam" id="PF00076">
    <property type="entry name" value="RRM_1"/>
    <property type="match status" value="1"/>
</dbReference>
<keyword evidence="1" id="KW-0694">RNA-binding</keyword>
<dbReference type="InterPro" id="IPR035979">
    <property type="entry name" value="RBD_domain_sf"/>
</dbReference>
<reference evidence="5" key="1">
    <citation type="submission" date="2016-06" db="EMBL/GenBank/DDBJ databases">
        <title>Parallel loss of symbiosis genes in relatives of nitrogen-fixing non-legume Parasponia.</title>
        <authorList>
            <person name="Van Velzen R."/>
            <person name="Holmer R."/>
            <person name="Bu F."/>
            <person name="Rutten L."/>
            <person name="Van Zeijl A."/>
            <person name="Liu W."/>
            <person name="Santuari L."/>
            <person name="Cao Q."/>
            <person name="Sharma T."/>
            <person name="Shen D."/>
            <person name="Roswanjaya Y."/>
            <person name="Wardhani T."/>
            <person name="Kalhor M.S."/>
            <person name="Jansen J."/>
            <person name="Van den Hoogen J."/>
            <person name="Gungor B."/>
            <person name="Hartog M."/>
            <person name="Hontelez J."/>
            <person name="Verver J."/>
            <person name="Yang W.-C."/>
            <person name="Schijlen E."/>
            <person name="Repin R."/>
            <person name="Schilthuizen M."/>
            <person name="Schranz E."/>
            <person name="Heidstra R."/>
            <person name="Miyata K."/>
            <person name="Fedorova E."/>
            <person name="Kohlen W."/>
            <person name="Bisseling T."/>
            <person name="Smit S."/>
            <person name="Geurts R."/>
        </authorList>
    </citation>
    <scope>NUCLEOTIDE SEQUENCE [LARGE SCALE GENOMIC DNA]</scope>
    <source>
        <strain evidence="5">cv. RG33-2</strain>
    </source>
</reference>
<protein>
    <submittedName>
        <fullName evidence="4">Splicing factor-like protein</fullName>
    </submittedName>
</protein>
<organism evidence="4 5">
    <name type="scientific">Trema orientale</name>
    <name type="common">Charcoal tree</name>
    <name type="synonym">Celtis orientalis</name>
    <dbReference type="NCBI Taxonomy" id="63057"/>
    <lineage>
        <taxon>Eukaryota</taxon>
        <taxon>Viridiplantae</taxon>
        <taxon>Streptophyta</taxon>
        <taxon>Embryophyta</taxon>
        <taxon>Tracheophyta</taxon>
        <taxon>Spermatophyta</taxon>
        <taxon>Magnoliopsida</taxon>
        <taxon>eudicotyledons</taxon>
        <taxon>Gunneridae</taxon>
        <taxon>Pentapetalae</taxon>
        <taxon>rosids</taxon>
        <taxon>fabids</taxon>
        <taxon>Rosales</taxon>
        <taxon>Cannabaceae</taxon>
        <taxon>Trema</taxon>
    </lineage>
</organism>
<dbReference type="SUPFAM" id="SSF54928">
    <property type="entry name" value="RNA-binding domain, RBD"/>
    <property type="match status" value="1"/>
</dbReference>
<proteinExistence type="predicted"/>
<feature type="region of interest" description="Disordered" evidence="2">
    <location>
        <begin position="146"/>
        <end position="168"/>
    </location>
</feature>
<dbReference type="EMBL" id="JXTC01000071">
    <property type="protein sequence ID" value="PON91757.1"/>
    <property type="molecule type" value="Genomic_DNA"/>
</dbReference>
<name>A0A2P5F1T7_TREOI</name>
<evidence type="ECO:0000256" key="1">
    <source>
        <dbReference type="PROSITE-ProRule" id="PRU00176"/>
    </source>
</evidence>
<accession>A0A2P5F1T7</accession>
<dbReference type="InterPro" id="IPR000504">
    <property type="entry name" value="RRM_dom"/>
</dbReference>
<evidence type="ECO:0000259" key="3">
    <source>
        <dbReference type="PROSITE" id="PS50102"/>
    </source>
</evidence>
<dbReference type="InParanoid" id="A0A2P5F1T7"/>
<feature type="compositionally biased region" description="Polar residues" evidence="2">
    <location>
        <begin position="149"/>
        <end position="168"/>
    </location>
</feature>
<dbReference type="PANTHER" id="PTHR32343">
    <property type="entry name" value="SERINE/ARGININE-RICH SPLICING FACTOR"/>
    <property type="match status" value="1"/>
</dbReference>
<dbReference type="Gene3D" id="3.30.70.330">
    <property type="match status" value="1"/>
</dbReference>
<keyword evidence="5" id="KW-1185">Reference proteome</keyword>
<dbReference type="Proteomes" id="UP000237000">
    <property type="component" value="Unassembled WGS sequence"/>
</dbReference>
<dbReference type="PANTHER" id="PTHR32343:SF44">
    <property type="entry name" value="PROTEIN VIP1-LIKE"/>
    <property type="match status" value="1"/>
</dbReference>
<dbReference type="GO" id="GO:0003723">
    <property type="term" value="F:RNA binding"/>
    <property type="evidence" value="ECO:0007669"/>
    <property type="project" value="UniProtKB-UniRule"/>
</dbReference>
<evidence type="ECO:0000313" key="4">
    <source>
        <dbReference type="EMBL" id="PON91757.1"/>
    </source>
</evidence>
<comment type="caution">
    <text evidence="4">The sequence shown here is derived from an EMBL/GenBank/DDBJ whole genome shotgun (WGS) entry which is preliminary data.</text>
</comment>
<dbReference type="InterPro" id="IPR012677">
    <property type="entry name" value="Nucleotide-bd_a/b_plait_sf"/>
</dbReference>
<sequence>MDWNLTIQVLNLSPRATLADLNNFFSYCGTVENIQILSHRTKDGSQSALVTFRQPYAFQTALLLNDAILLERPICILPAGVVQIPIISDHEDNSDNDTADQLLKLKKQEELGLVHATRPGIGGVAEQAAGRISLWISDVVEKASKFASDLQQPHATNKSNYPNSRKQK</sequence>
<dbReference type="AlphaFoldDB" id="A0A2P5F1T7"/>
<gene>
    <name evidence="4" type="ORF">TorRG33x02_123550</name>
</gene>
<evidence type="ECO:0000313" key="5">
    <source>
        <dbReference type="Proteomes" id="UP000237000"/>
    </source>
</evidence>
<dbReference type="OrthoDB" id="7763451at2759"/>
<dbReference type="PROSITE" id="PS50102">
    <property type="entry name" value="RRM"/>
    <property type="match status" value="1"/>
</dbReference>
<evidence type="ECO:0000256" key="2">
    <source>
        <dbReference type="SAM" id="MobiDB-lite"/>
    </source>
</evidence>